<protein>
    <recommendedName>
        <fullName evidence="7">MTOR-associated protein MEAK7</fullName>
    </recommendedName>
    <alternativeName>
        <fullName evidence="9">TBC/LysM-associated domain-containing protein 1</fullName>
    </alternativeName>
    <alternativeName>
        <fullName evidence="8">TLD domain-containing protein 1</fullName>
    </alternativeName>
</protein>
<comment type="subcellular location">
    <subcellularLocation>
        <location evidence="3">Cytoplasm</location>
    </subcellularLocation>
    <subcellularLocation>
        <location evidence="2">Lysosome</location>
    </subcellularLocation>
    <subcellularLocation>
        <location evidence="1">Membrane</location>
    </subcellularLocation>
</comment>
<dbReference type="PANTHER" id="PTHR23354:SF131">
    <property type="entry name" value="MTOR-ASSOCIATED PROTEIN MEAK7"/>
    <property type="match status" value="1"/>
</dbReference>
<dbReference type="GO" id="GO:0005634">
    <property type="term" value="C:nucleus"/>
    <property type="evidence" value="ECO:0007669"/>
    <property type="project" value="TreeGrafter"/>
</dbReference>
<sequence>MFSWIGNLVHGISAADPVEEARNASESRLLSDAEIDHLVAIFQSLQSTTNKADFETVEKWVKQKSGSEAIAQSFVVCMWSSMLSNSVPALSNSGIASEASVSMRDFVVSVALCSRGSWSARRQMVLSLAKDSLELASIVGSVLSLFTNQQSPTACHVVTPRFAKFLVKQSNASKSESDPFDHAPKDAIPDIQTVELWAPKARLMNELWNALFGAIFFDAQAQSRQIPTIMHSEPLLLSTEDLFVLSSNIKPLSRASLSSSSLTPIQETWQLIYSTETHGKSWGSLTSRIEAAGTLLILIRDTQGHTFGAYASSPLECCPRFFGTNDTFLFTLEPDLRIFRDVGVNSNYMYFNYGTATLPNGIGFGGQLGYFGLWIDSSFSFGSCSASPTSSTFESPKLCAPGYGDGRFEIDVMQVILVHPKEVDDRLVPERVKRGGASILSSNPVESALLEMAGKERFSYE</sequence>
<dbReference type="Proteomes" id="UP000320333">
    <property type="component" value="Unassembled WGS sequence"/>
</dbReference>
<keyword evidence="4" id="KW-0963">Cytoplasm</keyword>
<dbReference type="InterPro" id="IPR006571">
    <property type="entry name" value="TLDc_dom"/>
</dbReference>
<evidence type="ECO:0000256" key="1">
    <source>
        <dbReference type="ARBA" id="ARBA00004370"/>
    </source>
</evidence>
<evidence type="ECO:0000256" key="2">
    <source>
        <dbReference type="ARBA" id="ARBA00004371"/>
    </source>
</evidence>
<keyword evidence="12" id="KW-1185">Reference proteome</keyword>
<dbReference type="GO" id="GO:0016020">
    <property type="term" value="C:membrane"/>
    <property type="evidence" value="ECO:0007669"/>
    <property type="project" value="UniProtKB-SubCell"/>
</dbReference>
<proteinExistence type="predicted"/>
<dbReference type="Pfam" id="PF07534">
    <property type="entry name" value="TLD"/>
    <property type="match status" value="1"/>
</dbReference>
<dbReference type="AlphaFoldDB" id="A0A507FKC7"/>
<evidence type="ECO:0000256" key="7">
    <source>
        <dbReference type="ARBA" id="ARBA00039594"/>
    </source>
</evidence>
<keyword evidence="5" id="KW-0472">Membrane</keyword>
<accession>A0A507FKC7</accession>
<evidence type="ECO:0000256" key="6">
    <source>
        <dbReference type="ARBA" id="ARBA00023228"/>
    </source>
</evidence>
<feature type="domain" description="TLDc" evidence="10">
    <location>
        <begin position="235"/>
        <end position="419"/>
    </location>
</feature>
<dbReference type="PROSITE" id="PS51886">
    <property type="entry name" value="TLDC"/>
    <property type="match status" value="1"/>
</dbReference>
<comment type="caution">
    <text evidence="11">The sequence shown here is derived from an EMBL/GenBank/DDBJ whole genome shotgun (WGS) entry which is preliminary data.</text>
</comment>
<keyword evidence="6" id="KW-0458">Lysosome</keyword>
<dbReference type="SMART" id="SM00584">
    <property type="entry name" value="TLDc"/>
    <property type="match status" value="1"/>
</dbReference>
<reference evidence="11 12" key="1">
    <citation type="journal article" date="2019" name="Sci. Rep.">
        <title>Comparative genomics of chytrid fungi reveal insights into the obligate biotrophic and pathogenic lifestyle of Synchytrium endobioticum.</title>
        <authorList>
            <person name="van de Vossenberg B.T.L.H."/>
            <person name="Warris S."/>
            <person name="Nguyen H.D.T."/>
            <person name="van Gent-Pelzer M.P.E."/>
            <person name="Joly D.L."/>
            <person name="van de Geest H.C."/>
            <person name="Bonants P.J.M."/>
            <person name="Smith D.S."/>
            <person name="Levesque C.A."/>
            <person name="van der Lee T.A.J."/>
        </authorList>
    </citation>
    <scope>NUCLEOTIDE SEQUENCE [LARGE SCALE GENOMIC DNA]</scope>
    <source>
        <strain evidence="11 12">CBS 675.73</strain>
    </source>
</reference>
<name>A0A507FKC7_9FUNG</name>
<dbReference type="GO" id="GO:0005737">
    <property type="term" value="C:cytoplasm"/>
    <property type="evidence" value="ECO:0007669"/>
    <property type="project" value="UniProtKB-SubCell"/>
</dbReference>
<gene>
    <name evidence="11" type="ORF">CcCBS67573_g02637</name>
</gene>
<dbReference type="EMBL" id="QEAP01000058">
    <property type="protein sequence ID" value="TPX76085.1"/>
    <property type="molecule type" value="Genomic_DNA"/>
</dbReference>
<evidence type="ECO:0000256" key="8">
    <source>
        <dbReference type="ARBA" id="ARBA00041780"/>
    </source>
</evidence>
<dbReference type="OrthoDB" id="26679at2759"/>
<evidence type="ECO:0000259" key="10">
    <source>
        <dbReference type="PROSITE" id="PS51886"/>
    </source>
</evidence>
<evidence type="ECO:0000313" key="11">
    <source>
        <dbReference type="EMBL" id="TPX76085.1"/>
    </source>
</evidence>
<organism evidence="11 12">
    <name type="scientific">Chytriomyces confervae</name>
    <dbReference type="NCBI Taxonomy" id="246404"/>
    <lineage>
        <taxon>Eukaryota</taxon>
        <taxon>Fungi</taxon>
        <taxon>Fungi incertae sedis</taxon>
        <taxon>Chytridiomycota</taxon>
        <taxon>Chytridiomycota incertae sedis</taxon>
        <taxon>Chytridiomycetes</taxon>
        <taxon>Chytridiales</taxon>
        <taxon>Chytriomycetaceae</taxon>
        <taxon>Chytriomyces</taxon>
    </lineage>
</organism>
<evidence type="ECO:0000256" key="4">
    <source>
        <dbReference type="ARBA" id="ARBA00022490"/>
    </source>
</evidence>
<dbReference type="PANTHER" id="PTHR23354">
    <property type="entry name" value="NUCLEOLAR PROTEIN 7/ESTROGEN RECEPTOR COACTIVATOR-RELATED"/>
    <property type="match status" value="1"/>
</dbReference>
<dbReference type="STRING" id="246404.A0A507FKC7"/>
<dbReference type="GO" id="GO:0006979">
    <property type="term" value="P:response to oxidative stress"/>
    <property type="evidence" value="ECO:0007669"/>
    <property type="project" value="TreeGrafter"/>
</dbReference>
<evidence type="ECO:0000313" key="12">
    <source>
        <dbReference type="Proteomes" id="UP000320333"/>
    </source>
</evidence>
<evidence type="ECO:0000256" key="9">
    <source>
        <dbReference type="ARBA" id="ARBA00042134"/>
    </source>
</evidence>
<evidence type="ECO:0000256" key="3">
    <source>
        <dbReference type="ARBA" id="ARBA00004496"/>
    </source>
</evidence>
<evidence type="ECO:0000256" key="5">
    <source>
        <dbReference type="ARBA" id="ARBA00023136"/>
    </source>
</evidence>